<keyword evidence="1" id="KW-0732">Signal</keyword>
<feature type="signal peptide" evidence="1">
    <location>
        <begin position="1"/>
        <end position="19"/>
    </location>
</feature>
<evidence type="ECO:0000256" key="1">
    <source>
        <dbReference type="SAM" id="SignalP"/>
    </source>
</evidence>
<evidence type="ECO:0000313" key="3">
    <source>
        <dbReference type="Proteomes" id="UP001063350"/>
    </source>
</evidence>
<sequence length="266" mass="29869">MRRLCFVIAMAVMAGTVHAGDSSRIGVKDISGVLKQAKEKAETLSLPENPQTDAAREAAERVVRQFRSPEYQARLQREQERLKQEVFKDYLAASGDKPDRKQDSGQPDGQLSATERVYLFFSSSVPMDTLHSYMDLIEKAHDPNVIMVMRGFVGGMKKAKPTLEYLTSLLKKDPDCDFGKKKCEAYRVNIQINPMLFRKYAVNRVPTVIYAFGLSPESGLGNDTATGRAYIIEGDAGLDYLLERINREAKRKSLDSLVRVMRSGNH</sequence>
<dbReference type="EMBL" id="AP024233">
    <property type="protein sequence ID" value="BCO09265.1"/>
    <property type="molecule type" value="Genomic_DNA"/>
</dbReference>
<gene>
    <name evidence="2" type="ORF">GF1_16410</name>
</gene>
<dbReference type="RefSeq" id="WP_267926022.1">
    <property type="nucleotide sequence ID" value="NZ_AP024233.1"/>
</dbReference>
<proteinExistence type="predicted"/>
<keyword evidence="3" id="KW-1185">Reference proteome</keyword>
<dbReference type="AlphaFoldDB" id="A0A915XIK4"/>
<evidence type="ECO:0000313" key="2">
    <source>
        <dbReference type="EMBL" id="BCO09265.1"/>
    </source>
</evidence>
<dbReference type="Proteomes" id="UP001063350">
    <property type="component" value="Chromosome"/>
</dbReference>
<organism evidence="2 3">
    <name type="scientific">Desulfolithobacter dissulfuricans</name>
    <dbReference type="NCBI Taxonomy" id="2795293"/>
    <lineage>
        <taxon>Bacteria</taxon>
        <taxon>Pseudomonadati</taxon>
        <taxon>Thermodesulfobacteriota</taxon>
        <taxon>Desulfobulbia</taxon>
        <taxon>Desulfobulbales</taxon>
        <taxon>Desulfobulbaceae</taxon>
        <taxon>Desulfolithobacter</taxon>
    </lineage>
</organism>
<protein>
    <recommendedName>
        <fullName evidence="4">Type-F conjugative transfer system pilin assembly protein TrbC</fullName>
    </recommendedName>
</protein>
<accession>A0A915XIK4</accession>
<dbReference type="InterPro" id="IPR019106">
    <property type="entry name" value="T4SS_TrbC"/>
</dbReference>
<dbReference type="KEGG" id="ddu:GF1_16410"/>
<feature type="chain" id="PRO_5037574126" description="Type-F conjugative transfer system pilin assembly protein TrbC" evidence="1">
    <location>
        <begin position="20"/>
        <end position="266"/>
    </location>
</feature>
<evidence type="ECO:0008006" key="4">
    <source>
        <dbReference type="Google" id="ProtNLM"/>
    </source>
</evidence>
<name>A0A915XIK4_9BACT</name>
<reference evidence="2" key="1">
    <citation type="submission" date="2020-12" db="EMBL/GenBank/DDBJ databases">
        <title>Desulfobium dissulfuricans gen. nov., sp. nov., a novel mesophilic, sulfate-reducing bacterium isolated from a deep-sea hydrothermal vent.</title>
        <authorList>
            <person name="Hashimoto Y."/>
            <person name="Tame A."/>
            <person name="Sawayama S."/>
            <person name="Miyazaki J."/>
            <person name="Takai K."/>
            <person name="Nakagawa S."/>
        </authorList>
    </citation>
    <scope>NUCLEOTIDE SEQUENCE</scope>
    <source>
        <strain evidence="2">GF1</strain>
    </source>
</reference>
<dbReference type="Pfam" id="PF09673">
    <property type="entry name" value="TrbC_Ftype"/>
    <property type="match status" value="1"/>
</dbReference>